<evidence type="ECO:0000313" key="2">
    <source>
        <dbReference type="Proteomes" id="UP000001194"/>
    </source>
</evidence>
<dbReference type="GeneID" id="6085091"/>
<name>B0DZV9_LACBS</name>
<dbReference type="KEGG" id="lbc:LACBIDRAFT_334659"/>
<organism evidence="2">
    <name type="scientific">Laccaria bicolor (strain S238N-H82 / ATCC MYA-4686)</name>
    <name type="common">Bicoloured deceiver</name>
    <name type="synonym">Laccaria laccata var. bicolor</name>
    <dbReference type="NCBI Taxonomy" id="486041"/>
    <lineage>
        <taxon>Eukaryota</taxon>
        <taxon>Fungi</taxon>
        <taxon>Dikarya</taxon>
        <taxon>Basidiomycota</taxon>
        <taxon>Agaricomycotina</taxon>
        <taxon>Agaricomycetes</taxon>
        <taxon>Agaricomycetidae</taxon>
        <taxon>Agaricales</taxon>
        <taxon>Agaricineae</taxon>
        <taxon>Hydnangiaceae</taxon>
        <taxon>Laccaria</taxon>
    </lineage>
</organism>
<proteinExistence type="predicted"/>
<dbReference type="RefSeq" id="XP_001889481.1">
    <property type="nucleotide sequence ID" value="XM_001889446.1"/>
</dbReference>
<dbReference type="EMBL" id="DS547157">
    <property type="protein sequence ID" value="EDQ99938.1"/>
    <property type="molecule type" value="Genomic_DNA"/>
</dbReference>
<keyword evidence="2" id="KW-1185">Reference proteome</keyword>
<accession>B0DZV9</accession>
<reference evidence="1 2" key="1">
    <citation type="journal article" date="2008" name="Nature">
        <title>The genome of Laccaria bicolor provides insights into mycorrhizal symbiosis.</title>
        <authorList>
            <person name="Martin F."/>
            <person name="Aerts A."/>
            <person name="Ahren D."/>
            <person name="Brun A."/>
            <person name="Danchin E.G.J."/>
            <person name="Duchaussoy F."/>
            <person name="Gibon J."/>
            <person name="Kohler A."/>
            <person name="Lindquist E."/>
            <person name="Pereda V."/>
            <person name="Salamov A."/>
            <person name="Shapiro H.J."/>
            <person name="Wuyts J."/>
            <person name="Blaudez D."/>
            <person name="Buee M."/>
            <person name="Brokstein P."/>
            <person name="Canbaeck B."/>
            <person name="Cohen D."/>
            <person name="Courty P.E."/>
            <person name="Coutinho P.M."/>
            <person name="Delaruelle C."/>
            <person name="Detter J.C."/>
            <person name="Deveau A."/>
            <person name="DiFazio S."/>
            <person name="Duplessis S."/>
            <person name="Fraissinet-Tachet L."/>
            <person name="Lucic E."/>
            <person name="Frey-Klett P."/>
            <person name="Fourrey C."/>
            <person name="Feussner I."/>
            <person name="Gay G."/>
            <person name="Grimwood J."/>
            <person name="Hoegger P.J."/>
            <person name="Jain P."/>
            <person name="Kilaru S."/>
            <person name="Labbe J."/>
            <person name="Lin Y.C."/>
            <person name="Legue V."/>
            <person name="Le Tacon F."/>
            <person name="Marmeisse R."/>
            <person name="Melayah D."/>
            <person name="Montanini B."/>
            <person name="Muratet M."/>
            <person name="Nehls U."/>
            <person name="Niculita-Hirzel H."/>
            <person name="Oudot-Le Secq M.P."/>
            <person name="Peter M."/>
            <person name="Quesneville H."/>
            <person name="Rajashekar B."/>
            <person name="Reich M."/>
            <person name="Rouhier N."/>
            <person name="Schmutz J."/>
            <person name="Yin T."/>
            <person name="Chalot M."/>
            <person name="Henrissat B."/>
            <person name="Kuees U."/>
            <person name="Lucas S."/>
            <person name="Van de Peer Y."/>
            <person name="Podila G.K."/>
            <person name="Polle A."/>
            <person name="Pukkila P.J."/>
            <person name="Richardson P.M."/>
            <person name="Rouze P."/>
            <person name="Sanders I.R."/>
            <person name="Stajich J.E."/>
            <person name="Tunlid A."/>
            <person name="Tuskan G."/>
            <person name="Grigoriev I.V."/>
        </authorList>
    </citation>
    <scope>NUCLEOTIDE SEQUENCE [LARGE SCALE GENOMIC DNA]</scope>
    <source>
        <strain evidence="2">S238N-H82 / ATCC MYA-4686</strain>
    </source>
</reference>
<protein>
    <submittedName>
        <fullName evidence="1">Predicted protein</fullName>
    </submittedName>
</protein>
<dbReference type="Proteomes" id="UP000001194">
    <property type="component" value="Unassembled WGS sequence"/>
</dbReference>
<dbReference type="HOGENOM" id="CLU_1224954_0_0_1"/>
<dbReference type="InParanoid" id="B0DZV9"/>
<sequence length="226" mass="26784">MWVVNQRDTSSRGGLQIMMENIHSKTYYEPKEYTRRRYQVNDRKKMNKITITLTPRPTCKHCWKGAGVQGTDGYTERWHVAFTSCDRVVRDGRRRAREYGERMDMLRKGGISHGEVGRGHELWKGNEKWKYVVSMLETSKSDVLHSLWMDKQNQDTLNDEIRLQCFAILPKTGLNTYVKIKGRNRENQRRLRTGIHYGQRALRVYEWDRVVRDKCARGTTHLEHLP</sequence>
<evidence type="ECO:0000313" key="1">
    <source>
        <dbReference type="EMBL" id="EDQ99938.1"/>
    </source>
</evidence>
<dbReference type="AlphaFoldDB" id="B0DZV9"/>
<gene>
    <name evidence="1" type="ORF">LACBIDRAFT_334659</name>
</gene>